<dbReference type="PROSITE" id="PS50181">
    <property type="entry name" value="FBOX"/>
    <property type="match status" value="1"/>
</dbReference>
<dbReference type="SMART" id="SM00320">
    <property type="entry name" value="WD40"/>
    <property type="match status" value="5"/>
</dbReference>
<evidence type="ECO:0000313" key="10">
    <source>
        <dbReference type="Proteomes" id="UP001190700"/>
    </source>
</evidence>
<dbReference type="PANTHER" id="PTHR24113">
    <property type="entry name" value="RAN GTPASE-ACTIVATING PROTEIN 1"/>
    <property type="match status" value="1"/>
</dbReference>
<keyword evidence="10" id="KW-1185">Reference proteome</keyword>
<dbReference type="Pfam" id="PF00400">
    <property type="entry name" value="WD40"/>
    <property type="match status" value="2"/>
</dbReference>
<name>A0AAE0ERE1_9CHLO</name>
<dbReference type="InterPro" id="IPR036322">
    <property type="entry name" value="WD40_repeat_dom_sf"/>
</dbReference>
<keyword evidence="5" id="KW-0677">Repeat</keyword>
<dbReference type="EMBL" id="LGRX02034672">
    <property type="protein sequence ID" value="KAK3237232.1"/>
    <property type="molecule type" value="Genomic_DNA"/>
</dbReference>
<dbReference type="GO" id="GO:0006913">
    <property type="term" value="P:nucleocytoplasmic transport"/>
    <property type="evidence" value="ECO:0007669"/>
    <property type="project" value="TreeGrafter"/>
</dbReference>
<feature type="repeat" description="WD" evidence="6">
    <location>
        <begin position="1533"/>
        <end position="1574"/>
    </location>
</feature>
<comment type="caution">
    <text evidence="9">The sequence shown here is derived from an EMBL/GenBank/DDBJ whole genome shotgun (WGS) entry which is preliminary data.</text>
</comment>
<evidence type="ECO:0000256" key="6">
    <source>
        <dbReference type="PROSITE-ProRule" id="PRU00221"/>
    </source>
</evidence>
<gene>
    <name evidence="9" type="ORF">CYMTET_52680</name>
</gene>
<proteinExistence type="predicted"/>
<dbReference type="SUPFAM" id="SSF52047">
    <property type="entry name" value="RNI-like"/>
    <property type="match status" value="2"/>
</dbReference>
<dbReference type="InterPro" id="IPR001810">
    <property type="entry name" value="F-box_dom"/>
</dbReference>
<dbReference type="SMART" id="SM00368">
    <property type="entry name" value="LRR_RI"/>
    <property type="match status" value="7"/>
</dbReference>
<organism evidence="9 10">
    <name type="scientific">Cymbomonas tetramitiformis</name>
    <dbReference type="NCBI Taxonomy" id="36881"/>
    <lineage>
        <taxon>Eukaryota</taxon>
        <taxon>Viridiplantae</taxon>
        <taxon>Chlorophyta</taxon>
        <taxon>Pyramimonadophyceae</taxon>
        <taxon>Pyramimonadales</taxon>
        <taxon>Pyramimonadaceae</taxon>
        <taxon>Cymbomonas</taxon>
    </lineage>
</organism>
<dbReference type="Proteomes" id="UP001190700">
    <property type="component" value="Unassembled WGS sequence"/>
</dbReference>
<dbReference type="GO" id="GO:0005829">
    <property type="term" value="C:cytosol"/>
    <property type="evidence" value="ECO:0007669"/>
    <property type="project" value="TreeGrafter"/>
</dbReference>
<dbReference type="SMART" id="SM00256">
    <property type="entry name" value="FBOX"/>
    <property type="match status" value="1"/>
</dbReference>
<feature type="region of interest" description="Disordered" evidence="7">
    <location>
        <begin position="776"/>
        <end position="795"/>
    </location>
</feature>
<dbReference type="GO" id="GO:0005634">
    <property type="term" value="C:nucleus"/>
    <property type="evidence" value="ECO:0007669"/>
    <property type="project" value="TreeGrafter"/>
</dbReference>
<evidence type="ECO:0000259" key="8">
    <source>
        <dbReference type="PROSITE" id="PS50181"/>
    </source>
</evidence>
<dbReference type="InterPro" id="IPR036047">
    <property type="entry name" value="F-box-like_dom_sf"/>
</dbReference>
<dbReference type="GO" id="GO:0005930">
    <property type="term" value="C:axoneme"/>
    <property type="evidence" value="ECO:0007669"/>
    <property type="project" value="UniProtKB-SubCell"/>
</dbReference>
<dbReference type="PROSITE" id="PS50294">
    <property type="entry name" value="WD_REPEATS_REGION"/>
    <property type="match status" value="2"/>
</dbReference>
<evidence type="ECO:0000313" key="9">
    <source>
        <dbReference type="EMBL" id="KAK3237232.1"/>
    </source>
</evidence>
<protein>
    <recommendedName>
        <fullName evidence="8">F-box domain-containing protein</fullName>
    </recommendedName>
</protein>
<dbReference type="GO" id="GO:0048471">
    <property type="term" value="C:perinuclear region of cytoplasm"/>
    <property type="evidence" value="ECO:0007669"/>
    <property type="project" value="TreeGrafter"/>
</dbReference>
<keyword evidence="4" id="KW-0433">Leucine-rich repeat</keyword>
<keyword evidence="3 6" id="KW-0853">WD repeat</keyword>
<dbReference type="InterPro" id="IPR019775">
    <property type="entry name" value="WD40_repeat_CS"/>
</dbReference>
<dbReference type="SUPFAM" id="SSF81383">
    <property type="entry name" value="F-box domain"/>
    <property type="match status" value="1"/>
</dbReference>
<feature type="domain" description="F-box" evidence="8">
    <location>
        <begin position="3"/>
        <end position="50"/>
    </location>
</feature>
<evidence type="ECO:0000256" key="4">
    <source>
        <dbReference type="ARBA" id="ARBA00022614"/>
    </source>
</evidence>
<dbReference type="InterPro" id="IPR001680">
    <property type="entry name" value="WD40_rpt"/>
</dbReference>
<dbReference type="PANTHER" id="PTHR24113:SF12">
    <property type="entry name" value="RAN GTPASE-ACTIVATING PROTEIN 1"/>
    <property type="match status" value="1"/>
</dbReference>
<evidence type="ECO:0000256" key="3">
    <source>
        <dbReference type="ARBA" id="ARBA00022574"/>
    </source>
</evidence>
<evidence type="ECO:0000256" key="1">
    <source>
        <dbReference type="ARBA" id="ARBA00004430"/>
    </source>
</evidence>
<reference evidence="9 10" key="1">
    <citation type="journal article" date="2015" name="Genome Biol. Evol.">
        <title>Comparative Genomics of a Bacterivorous Green Alga Reveals Evolutionary Causalities and Consequences of Phago-Mixotrophic Mode of Nutrition.</title>
        <authorList>
            <person name="Burns J.A."/>
            <person name="Paasch A."/>
            <person name="Narechania A."/>
            <person name="Kim E."/>
        </authorList>
    </citation>
    <scope>NUCLEOTIDE SEQUENCE [LARGE SCALE GENOMIC DNA]</scope>
    <source>
        <strain evidence="9 10">PLY_AMNH</strain>
    </source>
</reference>
<comment type="subcellular location">
    <subcellularLocation>
        <location evidence="1">Cytoplasm</location>
        <location evidence="1">Cytoskeleton</location>
        <location evidence="1">Cilium axoneme</location>
    </subcellularLocation>
</comment>
<dbReference type="GO" id="GO:0005096">
    <property type="term" value="F:GTPase activator activity"/>
    <property type="evidence" value="ECO:0007669"/>
    <property type="project" value="UniProtKB-KW"/>
</dbReference>
<dbReference type="Gene3D" id="1.20.1280.50">
    <property type="match status" value="1"/>
</dbReference>
<evidence type="ECO:0000256" key="7">
    <source>
        <dbReference type="SAM" id="MobiDB-lite"/>
    </source>
</evidence>
<dbReference type="InterPro" id="IPR015943">
    <property type="entry name" value="WD40/YVTN_repeat-like_dom_sf"/>
</dbReference>
<dbReference type="SUPFAM" id="SSF50978">
    <property type="entry name" value="WD40 repeat-like"/>
    <property type="match status" value="1"/>
</dbReference>
<sequence>MAARKTQDLPDDVILIVAARLPVTDLLTLRRLSKSWNHLITGTPRLWKRISFEGTPVPALKSLAAWDVAQLLEYSRLESGEYGLEALLFPALYGKYCDSLHLSGQWEDLRSAVMKCHRLTDLQLWVSDVRDVLSINALLKGSMQAQAEVALQIDTLKYMDGRDDAFYTHLAGVQADIDATDVRVRLSGIKIVGNPQEGYDPYEDLEDYIPIPMRWMDLTRLWPVLASPTMSKIRLVEMEFCSLDDSLELFCASLPRALHTLRLRNCSFSRPRNCSLSPPDAARLSAVLDDLLQLRCLDLRGFENRDERLSESVLQLVSKVWEHPSLEFFNGIPFRGLGRGTVSELDFNHLIPDEAGYHMINLIVAARSQCEPSRGTHALKLLRVSPPGFTDERLESLRPLLSPSLHTLELACSQLSSAGLTRLLTGVTKLRSLRTLALNGANITGDPAVRLAEYLAAQPTLQYFGRLPVGELRCGALSELELRETETETGAHLLGLLATPGASPSAMALTRLKLHGSLDEIRLRRLLPCFQTSLQDLSLDATALPSPSVHLLATLLPALASLRDLTIAVSPSKDSADPGAEATARLVERIVAHSSLQRFNQIPMAGLRAGILPKVQLSGRHGTDKLGALVLGARPTPTPPPSSQDAACVSGASRLPTIAPSYSDGWMLRHVAELRLNDYRLEDSGVQALCGALPATLRALTLAKCGLTSFAVNLVADALSRLPALCDLDLRGNPEAAAASTLRLADATAAHLALQRLGGFSLAALREGTLRSLRLLAPTPTGDSSRTRRGRLLPDDAPHASELRLQLQLLVAVGEREPAACASLRVLEARYPSNMVTGVDRCGGGLLARFVALVGTGMPALERFNALPLGALKRGEVTRLRLGSDPVSSAEVHLLGLLIDRGLLPRGSTGGLRLRAAQLHLGKMAFDEIEAPVLALLRGVAHVDLSFGGESGDLWPPVALLARCCGADLRSLRLVRCAPPGHWGDEVVDQLTEGLPGLPALRTLDLVLRPYIAGPRGMTAPCVGHNTTRSRAGIAQLVEAALRHPSLETLNRIPLRRLHAGAACRLDLVADHTDALGAAVLDALAAQPQPPAPDASAALHPQPHRHISLPCNSIQLLAWNPHIIPLLCHVDMSGIPLFSLDRLFTPELPKNLQSLRLVNCQLEPGELVDEVTWMLPRLPTLRLLDLSRNPRVTNQIAAKLGRAAAEHPALEWFSCLPAGALRRGEVRRLRVKCPKFGEPGAHLLAHLAPLRAAPAKNGAGSDGTSDGAAPPSAPLTEVELVRHRMSNETVRVLCNALPRQLRSLKLHRCGVRSTGADHLAAALPALEALETLEVLDCRDCGAVGPSAARLAEAVLSHPALQHFNRIPVGSLRQTRDSQLPVRVRVKGVPVGEAGAHVLAGFVDRGRFPLIKLCGLSLDRCGLGDGGARVLAEALGAGLATGALESLVHLSLAWNSFSAAAVERVRAVAGPAGGAAEGPGEVPREVQLQGNLIRDLPLANPPRLIHTVPGLRVVIMQPCTILVAIGGDEFTEWMTGHRAEITCMAVAPDGCTLYTGSADCTVHVWDLTSLQEAHAERARSREKCGLSYEALNLKMLRQMPLLEDIKDDYRFLSSAITKRFHVQGRWLRIVLTDGVAEVVDLLSGETVWPAVAPMRVVYAHSLAVLDAVMSPDGHSLVTASADGTLKVWACASIRARAVASGARQGIPTAELRERVWQAKRVSVEAATDGGAHPLFQEGSFEFQHRGKSLRVEMVEGDTYVVDESGVRLWPDPPEHTLQAGGGAVERCSFVSVQGLVSGHTDGRFVFWGLPLSTGVAPLLVKTAAADPVVGGVSPNDASKWGIVLTHSPCGRFTVCGGGGLESSMPLWVVDVQMVAVRELRGSGGLRAGSGCAFSADRRWLAVWCGDERVMLWSTVKDQIGLWRRVARLKHNGMVRCCKFHGDGSGSDRGYLMAVSDRGYQTWDLGSGMDNRGDAVS</sequence>
<keyword evidence="2" id="KW-0343">GTPase activation</keyword>
<dbReference type="GO" id="GO:0031267">
    <property type="term" value="F:small GTPase binding"/>
    <property type="evidence" value="ECO:0007669"/>
    <property type="project" value="TreeGrafter"/>
</dbReference>
<evidence type="ECO:0000256" key="5">
    <source>
        <dbReference type="ARBA" id="ARBA00022737"/>
    </source>
</evidence>
<dbReference type="PROSITE" id="PS50082">
    <property type="entry name" value="WD_REPEATS_2"/>
    <property type="match status" value="2"/>
</dbReference>
<dbReference type="Pfam" id="PF12937">
    <property type="entry name" value="F-box-like"/>
    <property type="match status" value="1"/>
</dbReference>
<dbReference type="PROSITE" id="PS00678">
    <property type="entry name" value="WD_REPEATS_1"/>
    <property type="match status" value="1"/>
</dbReference>
<accession>A0AAE0ERE1</accession>
<dbReference type="InterPro" id="IPR032675">
    <property type="entry name" value="LRR_dom_sf"/>
</dbReference>
<dbReference type="InterPro" id="IPR027038">
    <property type="entry name" value="RanGap"/>
</dbReference>
<feature type="repeat" description="WD" evidence="6">
    <location>
        <begin position="1656"/>
        <end position="1687"/>
    </location>
</feature>
<dbReference type="Gene3D" id="2.130.10.10">
    <property type="entry name" value="YVTN repeat-like/Quinoprotein amine dehydrogenase"/>
    <property type="match status" value="2"/>
</dbReference>
<evidence type="ECO:0000256" key="2">
    <source>
        <dbReference type="ARBA" id="ARBA00022468"/>
    </source>
</evidence>
<dbReference type="Gene3D" id="3.80.10.10">
    <property type="entry name" value="Ribonuclease Inhibitor"/>
    <property type="match status" value="4"/>
</dbReference>